<dbReference type="InterPro" id="IPR032816">
    <property type="entry name" value="VTT_dom"/>
</dbReference>
<dbReference type="Proteomes" id="UP000092024">
    <property type="component" value="Unassembled WGS sequence"/>
</dbReference>
<gene>
    <name evidence="8" type="ORF">A7K91_02225</name>
</gene>
<comment type="subcellular location">
    <subcellularLocation>
        <location evidence="1 6">Cell membrane</location>
        <topology evidence="1 6">Multi-pass membrane protein</topology>
    </subcellularLocation>
</comment>
<keyword evidence="2 6" id="KW-1003">Cell membrane</keyword>
<dbReference type="PANTHER" id="PTHR12677">
    <property type="entry name" value="GOLGI APPARATUS MEMBRANE PROTEIN TVP38-RELATED"/>
    <property type="match status" value="1"/>
</dbReference>
<keyword evidence="4 6" id="KW-1133">Transmembrane helix</keyword>
<evidence type="ECO:0000313" key="8">
    <source>
        <dbReference type="EMBL" id="OBR62453.1"/>
    </source>
</evidence>
<protein>
    <recommendedName>
        <fullName evidence="6">TVP38/TMEM64 family membrane protein</fullName>
    </recommendedName>
</protein>
<feature type="transmembrane region" description="Helical" evidence="6">
    <location>
        <begin position="170"/>
        <end position="187"/>
    </location>
</feature>
<evidence type="ECO:0000313" key="9">
    <source>
        <dbReference type="Proteomes" id="UP000092024"/>
    </source>
</evidence>
<feature type="transmembrane region" description="Helical" evidence="6">
    <location>
        <begin position="140"/>
        <end position="158"/>
    </location>
</feature>
<dbReference type="EMBL" id="LYPA01000080">
    <property type="protein sequence ID" value="OBR62453.1"/>
    <property type="molecule type" value="Genomic_DNA"/>
</dbReference>
<evidence type="ECO:0000256" key="3">
    <source>
        <dbReference type="ARBA" id="ARBA00022692"/>
    </source>
</evidence>
<dbReference type="AlphaFoldDB" id="A0A1A5YA57"/>
<dbReference type="PANTHER" id="PTHR12677:SF55">
    <property type="entry name" value="UNDECAPRENYL PHOSPHATE TRANSPORTER SAOUHSC_00901-RELATED"/>
    <property type="match status" value="1"/>
</dbReference>
<accession>A0A1A5YA57</accession>
<dbReference type="InterPro" id="IPR015414">
    <property type="entry name" value="TMEM64"/>
</dbReference>
<evidence type="ECO:0000259" key="7">
    <source>
        <dbReference type="Pfam" id="PF09335"/>
    </source>
</evidence>
<proteinExistence type="inferred from homology"/>
<comment type="similarity">
    <text evidence="6">Belongs to the TVP38/TMEM64 family.</text>
</comment>
<feature type="transmembrane region" description="Helical" evidence="6">
    <location>
        <begin position="31"/>
        <end position="56"/>
    </location>
</feature>
<dbReference type="STRING" id="1844972.A7K91_02225"/>
<dbReference type="OrthoDB" id="1651121at2"/>
<keyword evidence="5 6" id="KW-0472">Membrane</keyword>
<feature type="domain" description="VTT" evidence="7">
    <location>
        <begin position="43"/>
        <end position="161"/>
    </location>
</feature>
<comment type="caution">
    <text evidence="8">The sequence shown here is derived from an EMBL/GenBank/DDBJ whole genome shotgun (WGS) entry which is preliminary data.</text>
</comment>
<name>A0A1A5YA57_9BACL</name>
<organism evidence="8 9">
    <name type="scientific">Paenibacillus oryzae</name>
    <dbReference type="NCBI Taxonomy" id="1844972"/>
    <lineage>
        <taxon>Bacteria</taxon>
        <taxon>Bacillati</taxon>
        <taxon>Bacillota</taxon>
        <taxon>Bacilli</taxon>
        <taxon>Bacillales</taxon>
        <taxon>Paenibacillaceae</taxon>
        <taxon>Paenibacillus</taxon>
    </lineage>
</organism>
<evidence type="ECO:0000256" key="2">
    <source>
        <dbReference type="ARBA" id="ARBA00022475"/>
    </source>
</evidence>
<evidence type="ECO:0000256" key="6">
    <source>
        <dbReference type="RuleBase" id="RU366058"/>
    </source>
</evidence>
<keyword evidence="9" id="KW-1185">Reference proteome</keyword>
<reference evidence="8 9" key="1">
    <citation type="submission" date="2016-05" db="EMBL/GenBank/DDBJ databases">
        <title>Paenibacillus oryzae. sp. nov., isolated from the rice root.</title>
        <authorList>
            <person name="Zhang J."/>
            <person name="Zhang X."/>
        </authorList>
    </citation>
    <scope>NUCLEOTIDE SEQUENCE [LARGE SCALE GENOMIC DNA]</scope>
    <source>
        <strain evidence="8 9">1DrF-4</strain>
    </source>
</reference>
<feature type="transmembrane region" description="Helical" evidence="6">
    <location>
        <begin position="109"/>
        <end position="134"/>
    </location>
</feature>
<dbReference type="Pfam" id="PF09335">
    <property type="entry name" value="VTT_dom"/>
    <property type="match status" value="1"/>
</dbReference>
<dbReference type="GO" id="GO:0005886">
    <property type="term" value="C:plasma membrane"/>
    <property type="evidence" value="ECO:0007669"/>
    <property type="project" value="UniProtKB-SubCell"/>
</dbReference>
<sequence>MNTIALLSSWTEGDLRAWLEHFRSFGPLPGILLTFMKSFVPPLPTMVIIGLNAAVYGLWQGFLYSWIGIVSGCLTTFMLVRKASNLRYVQRWRQKPKVQKALHWARRNAFSYVFVLSLFPMGPFVAVNVAAAVSGMTVRSYLAALLPGKAIMIFYVSYIGYDLERFARRPWEIVFIVLFVALAWWISRKVEAHFTKMGQLDESGESSN</sequence>
<keyword evidence="3 6" id="KW-0812">Transmembrane</keyword>
<evidence type="ECO:0000256" key="4">
    <source>
        <dbReference type="ARBA" id="ARBA00022989"/>
    </source>
</evidence>
<feature type="transmembrane region" description="Helical" evidence="6">
    <location>
        <begin position="62"/>
        <end position="80"/>
    </location>
</feature>
<dbReference type="RefSeq" id="WP_068687313.1">
    <property type="nucleotide sequence ID" value="NZ_LYPA01000080.1"/>
</dbReference>
<evidence type="ECO:0000256" key="1">
    <source>
        <dbReference type="ARBA" id="ARBA00004651"/>
    </source>
</evidence>
<evidence type="ECO:0000256" key="5">
    <source>
        <dbReference type="ARBA" id="ARBA00023136"/>
    </source>
</evidence>